<evidence type="ECO:0000256" key="1">
    <source>
        <dbReference type="SAM" id="MobiDB-lite"/>
    </source>
</evidence>
<feature type="transmembrane region" description="Helical" evidence="2">
    <location>
        <begin position="178"/>
        <end position="196"/>
    </location>
</feature>
<sequence length="214" mass="23307">NESSLLRDYFCSNSDLGDNVLLQTPEGQLEPGTGLADHPGRRRRHRKVEPQHHRFRPVNPSLPVGASQGRRQPRPAVPPGLDCARPENRFQAEFHFSFQAPSASSSSAASSAIPDADIEVDVDDCKQRSRIHLSRLRLQRSEDRKKQKKKQTKVSSFPSLASAGLSAASMFLPLLGGLGLAYLLLLGLLLLVRVCCRSRPPAAASAATVAAVRQ</sequence>
<dbReference type="AlphaFoldDB" id="A0A1I8HZT8"/>
<proteinExistence type="predicted"/>
<evidence type="ECO:0000313" key="3">
    <source>
        <dbReference type="Proteomes" id="UP000095280"/>
    </source>
</evidence>
<accession>A0A1I8HZT8</accession>
<keyword evidence="3" id="KW-1185">Reference proteome</keyword>
<name>A0A1I8HZT8_9PLAT</name>
<feature type="region of interest" description="Disordered" evidence="1">
    <location>
        <begin position="22"/>
        <end position="84"/>
    </location>
</feature>
<organism evidence="3 4">
    <name type="scientific">Macrostomum lignano</name>
    <dbReference type="NCBI Taxonomy" id="282301"/>
    <lineage>
        <taxon>Eukaryota</taxon>
        <taxon>Metazoa</taxon>
        <taxon>Spiralia</taxon>
        <taxon>Lophotrochozoa</taxon>
        <taxon>Platyhelminthes</taxon>
        <taxon>Rhabditophora</taxon>
        <taxon>Macrostomorpha</taxon>
        <taxon>Macrostomida</taxon>
        <taxon>Macrostomidae</taxon>
        <taxon>Macrostomum</taxon>
    </lineage>
</organism>
<keyword evidence="2" id="KW-0812">Transmembrane</keyword>
<reference evidence="4" key="1">
    <citation type="submission" date="2016-11" db="UniProtKB">
        <authorList>
            <consortium name="WormBaseParasite"/>
        </authorList>
    </citation>
    <scope>IDENTIFICATION</scope>
</reference>
<protein>
    <submittedName>
        <fullName evidence="4">ZP domain-containing protein</fullName>
    </submittedName>
</protein>
<dbReference type="WBParaSite" id="maker-uti_cns_0008819-snap-gene-0.3-mRNA-1">
    <property type="protein sequence ID" value="maker-uti_cns_0008819-snap-gene-0.3-mRNA-1"/>
    <property type="gene ID" value="maker-uti_cns_0008819-snap-gene-0.3"/>
</dbReference>
<dbReference type="Proteomes" id="UP000095280">
    <property type="component" value="Unplaced"/>
</dbReference>
<keyword evidence="2" id="KW-1133">Transmembrane helix</keyword>
<keyword evidence="2" id="KW-0472">Membrane</keyword>
<evidence type="ECO:0000313" key="4">
    <source>
        <dbReference type="WBParaSite" id="maker-uti_cns_0008819-snap-gene-0.3-mRNA-1"/>
    </source>
</evidence>
<evidence type="ECO:0000256" key="2">
    <source>
        <dbReference type="SAM" id="Phobius"/>
    </source>
</evidence>